<name>A0ABV4GJN6_9BRAD</name>
<accession>A0ABV4GJN6</accession>
<organism evidence="2 3">
    <name type="scientific">Bradyrhizobium yuanmingense</name>
    <dbReference type="NCBI Taxonomy" id="108015"/>
    <lineage>
        <taxon>Bacteria</taxon>
        <taxon>Pseudomonadati</taxon>
        <taxon>Pseudomonadota</taxon>
        <taxon>Alphaproteobacteria</taxon>
        <taxon>Hyphomicrobiales</taxon>
        <taxon>Nitrobacteraceae</taxon>
        <taxon>Bradyrhizobium</taxon>
    </lineage>
</organism>
<comment type="caution">
    <text evidence="2">The sequence shown here is derived from an EMBL/GenBank/DDBJ whole genome shotgun (WGS) entry which is preliminary data.</text>
</comment>
<protein>
    <submittedName>
        <fullName evidence="2">Uncharacterized protein</fullName>
    </submittedName>
</protein>
<gene>
    <name evidence="2" type="ORF">ABH992_004554</name>
</gene>
<dbReference type="Proteomes" id="UP001565474">
    <property type="component" value="Unassembled WGS sequence"/>
</dbReference>
<keyword evidence="3" id="KW-1185">Reference proteome</keyword>
<proteinExistence type="predicted"/>
<evidence type="ECO:0000313" key="2">
    <source>
        <dbReference type="EMBL" id="MEY9472155.1"/>
    </source>
</evidence>
<evidence type="ECO:0000313" key="3">
    <source>
        <dbReference type="Proteomes" id="UP001565474"/>
    </source>
</evidence>
<sequence>MATPQPNATDGASRSDAALSRRKDDHLDIVPVSDGTIADGGIIA</sequence>
<dbReference type="EMBL" id="JBGBZN010000002">
    <property type="protein sequence ID" value="MEY9472155.1"/>
    <property type="molecule type" value="Genomic_DNA"/>
</dbReference>
<feature type="compositionally biased region" description="Polar residues" evidence="1">
    <location>
        <begin position="1"/>
        <end position="12"/>
    </location>
</feature>
<reference evidence="2 3" key="1">
    <citation type="submission" date="2024-07" db="EMBL/GenBank/DDBJ databases">
        <title>Genomic Encyclopedia of Type Strains, Phase V (KMG-V): Genome sequencing to study the core and pangenomes of soil and plant-associated prokaryotes.</title>
        <authorList>
            <person name="Whitman W."/>
        </authorList>
    </citation>
    <scope>NUCLEOTIDE SEQUENCE [LARGE SCALE GENOMIC DNA]</scope>
    <source>
        <strain evidence="2 3">USDA 222</strain>
    </source>
</reference>
<feature type="region of interest" description="Disordered" evidence="1">
    <location>
        <begin position="1"/>
        <end position="26"/>
    </location>
</feature>
<dbReference type="RefSeq" id="WP_276326027.1">
    <property type="nucleotide sequence ID" value="NZ_JBGBYD010000002.1"/>
</dbReference>
<evidence type="ECO:0000256" key="1">
    <source>
        <dbReference type="SAM" id="MobiDB-lite"/>
    </source>
</evidence>